<organism evidence="1 2">
    <name type="scientific">Penicillium canescens</name>
    <dbReference type="NCBI Taxonomy" id="5083"/>
    <lineage>
        <taxon>Eukaryota</taxon>
        <taxon>Fungi</taxon>
        <taxon>Dikarya</taxon>
        <taxon>Ascomycota</taxon>
        <taxon>Pezizomycotina</taxon>
        <taxon>Eurotiomycetes</taxon>
        <taxon>Eurotiomycetidae</taxon>
        <taxon>Eurotiales</taxon>
        <taxon>Aspergillaceae</taxon>
        <taxon>Penicillium</taxon>
    </lineage>
</organism>
<dbReference type="Proteomes" id="UP001219568">
    <property type="component" value="Unassembled WGS sequence"/>
</dbReference>
<evidence type="ECO:0000313" key="1">
    <source>
        <dbReference type="EMBL" id="KAJ6027235.1"/>
    </source>
</evidence>
<comment type="caution">
    <text evidence="1">The sequence shown here is derived from an EMBL/GenBank/DDBJ whole genome shotgun (WGS) entry which is preliminary data.</text>
</comment>
<proteinExistence type="predicted"/>
<dbReference type="EMBL" id="JAQJZL010000015">
    <property type="protein sequence ID" value="KAJ6027235.1"/>
    <property type="molecule type" value="Genomic_DNA"/>
</dbReference>
<evidence type="ECO:0000313" key="2">
    <source>
        <dbReference type="Proteomes" id="UP001219568"/>
    </source>
</evidence>
<reference evidence="1" key="1">
    <citation type="journal article" date="2023" name="IMA Fungus">
        <title>Comparative genomic study of the Penicillium genus elucidates a diverse pangenome and 15 lateral gene transfer events.</title>
        <authorList>
            <person name="Petersen C."/>
            <person name="Sorensen T."/>
            <person name="Nielsen M.R."/>
            <person name="Sondergaard T.E."/>
            <person name="Sorensen J.L."/>
            <person name="Fitzpatrick D.A."/>
            <person name="Frisvad J.C."/>
            <person name="Nielsen K.L."/>
        </authorList>
    </citation>
    <scope>NUCLEOTIDE SEQUENCE</scope>
    <source>
        <strain evidence="1">IBT 15450</strain>
    </source>
</reference>
<gene>
    <name evidence="1" type="ORF">N7460_012052</name>
</gene>
<accession>A0AAD6N3J9</accession>
<keyword evidence="2" id="KW-1185">Reference proteome</keyword>
<protein>
    <submittedName>
        <fullName evidence="1">Uncharacterized protein</fullName>
    </submittedName>
</protein>
<dbReference type="AlphaFoldDB" id="A0AAD6N3J9"/>
<name>A0AAD6N3J9_PENCN</name>
<sequence>MEQGTGDLNTTHFSVVRQTIEATESEIIHVSFPKTQISGGWWVASKDVETRTLLRII</sequence>
<reference evidence="1" key="2">
    <citation type="submission" date="2023-01" db="EMBL/GenBank/DDBJ databases">
        <authorList>
            <person name="Petersen C."/>
        </authorList>
    </citation>
    <scope>NUCLEOTIDE SEQUENCE</scope>
    <source>
        <strain evidence="1">IBT 15450</strain>
    </source>
</reference>